<gene>
    <name evidence="12" type="ORF">HMPREF0762_00180</name>
</gene>
<name>D0WEF0_SLAES</name>
<keyword evidence="13" id="KW-1185">Reference proteome</keyword>
<protein>
    <submittedName>
        <fullName evidence="12">Serine-type D-Ala-D-Ala carboxypeptidase</fullName>
    </submittedName>
</protein>
<feature type="active site" description="Acyl-ester intermediate" evidence="7">
    <location>
        <position position="90"/>
    </location>
</feature>
<dbReference type="Gene3D" id="3.40.710.10">
    <property type="entry name" value="DD-peptidase/beta-lactamase superfamily"/>
    <property type="match status" value="1"/>
</dbReference>
<feature type="chain" id="PRO_5003018686" evidence="10">
    <location>
        <begin position="36"/>
        <end position="456"/>
    </location>
</feature>
<dbReference type="GO" id="GO:0008360">
    <property type="term" value="P:regulation of cell shape"/>
    <property type="evidence" value="ECO:0007669"/>
    <property type="project" value="UniProtKB-KW"/>
</dbReference>
<evidence type="ECO:0000256" key="4">
    <source>
        <dbReference type="ARBA" id="ARBA00022960"/>
    </source>
</evidence>
<organism evidence="12 13">
    <name type="scientific">Slackia exigua (strain ATCC 700122 / DSM 15923 / CIP 105133 / JCM 11022 / KCTC 5966 / S-7)</name>
    <dbReference type="NCBI Taxonomy" id="649764"/>
    <lineage>
        <taxon>Bacteria</taxon>
        <taxon>Bacillati</taxon>
        <taxon>Actinomycetota</taxon>
        <taxon>Coriobacteriia</taxon>
        <taxon>Eggerthellales</taxon>
        <taxon>Eggerthellaceae</taxon>
        <taxon>Slackia</taxon>
    </lineage>
</organism>
<dbReference type="GO" id="GO:0071555">
    <property type="term" value="P:cell wall organization"/>
    <property type="evidence" value="ECO:0007669"/>
    <property type="project" value="UniProtKB-KW"/>
</dbReference>
<dbReference type="GO" id="GO:0009002">
    <property type="term" value="F:serine-type D-Ala-D-Ala carboxypeptidase activity"/>
    <property type="evidence" value="ECO:0007669"/>
    <property type="project" value="InterPro"/>
</dbReference>
<evidence type="ECO:0000256" key="8">
    <source>
        <dbReference type="PIRSR" id="PIRSR618044-2"/>
    </source>
</evidence>
<evidence type="ECO:0000256" key="2">
    <source>
        <dbReference type="ARBA" id="ARBA00022729"/>
    </source>
</evidence>
<dbReference type="PANTHER" id="PTHR21581">
    <property type="entry name" value="D-ALANYL-D-ALANINE CARBOXYPEPTIDASE"/>
    <property type="match status" value="1"/>
</dbReference>
<dbReference type="Pfam" id="PF00768">
    <property type="entry name" value="Peptidase_S11"/>
    <property type="match status" value="1"/>
</dbReference>
<dbReference type="GO" id="GO:0009252">
    <property type="term" value="P:peptidoglycan biosynthetic process"/>
    <property type="evidence" value="ECO:0007669"/>
    <property type="project" value="UniProtKB-KW"/>
</dbReference>
<dbReference type="SUPFAM" id="SSF56601">
    <property type="entry name" value="beta-lactamase/transpeptidase-like"/>
    <property type="match status" value="1"/>
</dbReference>
<evidence type="ECO:0000313" key="12">
    <source>
        <dbReference type="EMBL" id="EEZ62088.1"/>
    </source>
</evidence>
<proteinExistence type="inferred from homology"/>
<keyword evidence="6" id="KW-0961">Cell wall biogenesis/degradation</keyword>
<dbReference type="OrthoDB" id="3530815at2"/>
<evidence type="ECO:0000256" key="6">
    <source>
        <dbReference type="ARBA" id="ARBA00023316"/>
    </source>
</evidence>
<sequence>MIARSFGSGPSMRRCVLSIVAALVLAIGIASPAWADVRPSTDLVLGSTEASRGLSIDNSPDIDAEAALAVTYDGRELFARNADSEYKIASITKIMTAIVALDNASLTDTITVSDKAGTTIGSSAQLRPGDTMSLKTALQGLLVPSGNDAAVAIAETVGARLVTDAQPDPEGAFVDAMNARAAEIGCTDTLFTNPHGLDSDGYESDAHSTAHDVAKMTAYAMQNDTFRSIVGGGDVTVTVTQKDGTQRAITLISTDELLGVYDGMVGVKTGTGDVALNCFAGACERTEDSIYTVVLGSSTEEGRFDATASLLDWAFDNIQDVDLINSPYALDRSGANVPVVAEVACTAWPDKTVRATVADPDALTRIFAASGTITQDVSYDEPSGAVKSGDKVGAIDFFQGSERIASVDLIAAEDVAAPNIFEGFGIWFARLVADLQGQPSVAASACYNVPTPIMDR</sequence>
<feature type="signal peptide" evidence="10">
    <location>
        <begin position="1"/>
        <end position="35"/>
    </location>
</feature>
<dbReference type="AlphaFoldDB" id="D0WEF0"/>
<keyword evidence="5" id="KW-0573">Peptidoglycan synthesis</keyword>
<evidence type="ECO:0000256" key="3">
    <source>
        <dbReference type="ARBA" id="ARBA00022801"/>
    </source>
</evidence>
<keyword evidence="12" id="KW-0121">Carboxypeptidase</keyword>
<feature type="active site" description="Proton acceptor" evidence="7">
    <location>
        <position position="93"/>
    </location>
</feature>
<evidence type="ECO:0000256" key="10">
    <source>
        <dbReference type="SAM" id="SignalP"/>
    </source>
</evidence>
<keyword evidence="12" id="KW-0645">Protease</keyword>
<evidence type="ECO:0000256" key="7">
    <source>
        <dbReference type="PIRSR" id="PIRSR618044-1"/>
    </source>
</evidence>
<evidence type="ECO:0000313" key="13">
    <source>
        <dbReference type="Proteomes" id="UP000006001"/>
    </source>
</evidence>
<dbReference type="InterPro" id="IPR018044">
    <property type="entry name" value="Peptidase_S11"/>
</dbReference>
<reference evidence="12" key="1">
    <citation type="submission" date="2009-10" db="EMBL/GenBank/DDBJ databases">
        <authorList>
            <person name="Weinstock G."/>
            <person name="Sodergren E."/>
            <person name="Clifton S."/>
            <person name="Fulton L."/>
            <person name="Fulton B."/>
            <person name="Courtney L."/>
            <person name="Fronick C."/>
            <person name="Harrison M."/>
            <person name="Strong C."/>
            <person name="Farmer C."/>
            <person name="Delahaunty K."/>
            <person name="Markovic C."/>
            <person name="Hall O."/>
            <person name="Minx P."/>
            <person name="Tomlinson C."/>
            <person name="Mitreva M."/>
            <person name="Nelson J."/>
            <person name="Hou S."/>
            <person name="Wollam A."/>
            <person name="Pepin K.H."/>
            <person name="Johnson M."/>
            <person name="Bhonagiri V."/>
            <person name="Nash W.E."/>
            <person name="Warren W."/>
            <person name="Chinwalla A."/>
            <person name="Mardis E.R."/>
            <person name="Wilson R.K."/>
        </authorList>
    </citation>
    <scope>NUCLEOTIDE SEQUENCE [LARGE SCALE GENOMIC DNA]</scope>
    <source>
        <strain evidence="12">ATCC 700122</strain>
    </source>
</reference>
<dbReference type="HOGENOM" id="CLU_027070_7_3_11"/>
<comment type="caution">
    <text evidence="12">The sequence shown here is derived from an EMBL/GenBank/DDBJ whole genome shotgun (WGS) entry which is preliminary data.</text>
</comment>
<keyword evidence="3" id="KW-0378">Hydrolase</keyword>
<comment type="similarity">
    <text evidence="1 9">Belongs to the peptidase S11 family.</text>
</comment>
<evidence type="ECO:0000256" key="1">
    <source>
        <dbReference type="ARBA" id="ARBA00007164"/>
    </source>
</evidence>
<dbReference type="Proteomes" id="UP000006001">
    <property type="component" value="Unassembled WGS sequence"/>
</dbReference>
<keyword evidence="2 10" id="KW-0732">Signal</keyword>
<evidence type="ECO:0000256" key="9">
    <source>
        <dbReference type="RuleBase" id="RU004016"/>
    </source>
</evidence>
<evidence type="ECO:0000256" key="5">
    <source>
        <dbReference type="ARBA" id="ARBA00022984"/>
    </source>
</evidence>
<dbReference type="PANTHER" id="PTHR21581:SF33">
    <property type="entry name" value="D-ALANYL-D-ALANINE CARBOXYPEPTIDASE DACB"/>
    <property type="match status" value="1"/>
</dbReference>
<dbReference type="STRING" id="649764.HMPREF0762_00180"/>
<feature type="active site" evidence="7">
    <location>
        <position position="145"/>
    </location>
</feature>
<dbReference type="PRINTS" id="PR00725">
    <property type="entry name" value="DADACBPTASE1"/>
</dbReference>
<keyword evidence="4" id="KW-0133">Cell shape</keyword>
<evidence type="ECO:0000259" key="11">
    <source>
        <dbReference type="Pfam" id="PF00768"/>
    </source>
</evidence>
<dbReference type="GO" id="GO:0006508">
    <property type="term" value="P:proteolysis"/>
    <property type="evidence" value="ECO:0007669"/>
    <property type="project" value="InterPro"/>
</dbReference>
<accession>D0WEF0</accession>
<dbReference type="InterPro" id="IPR001967">
    <property type="entry name" value="Peptidase_S11_N"/>
</dbReference>
<dbReference type="EMBL" id="ACUX02000004">
    <property type="protein sequence ID" value="EEZ62088.1"/>
    <property type="molecule type" value="Genomic_DNA"/>
</dbReference>
<feature type="binding site" evidence="8">
    <location>
        <position position="268"/>
    </location>
    <ligand>
        <name>substrate</name>
    </ligand>
</feature>
<feature type="domain" description="Peptidase S11 D-alanyl-D-alanine carboxypeptidase A N-terminal" evidence="11">
    <location>
        <begin position="58"/>
        <end position="298"/>
    </location>
</feature>
<dbReference type="InterPro" id="IPR012338">
    <property type="entry name" value="Beta-lactam/transpept-like"/>
</dbReference>
<dbReference type="eggNOG" id="COG1686">
    <property type="taxonomic scope" value="Bacteria"/>
</dbReference>